<dbReference type="GO" id="GO:0048661">
    <property type="term" value="P:positive regulation of smooth muscle cell proliferation"/>
    <property type="evidence" value="ECO:0007669"/>
    <property type="project" value="Ensembl"/>
</dbReference>
<accession>A0A8C2TIQ5</accession>
<dbReference type="CDD" id="cd02053">
    <property type="entry name" value="serpinF2_A2AP"/>
    <property type="match status" value="1"/>
</dbReference>
<dbReference type="SUPFAM" id="SSF56574">
    <property type="entry name" value="Serpins"/>
    <property type="match status" value="1"/>
</dbReference>
<dbReference type="PROSITE" id="PS00284">
    <property type="entry name" value="SERPIN"/>
    <property type="match status" value="1"/>
</dbReference>
<feature type="compositionally biased region" description="Polar residues" evidence="7">
    <location>
        <begin position="53"/>
        <end position="65"/>
    </location>
</feature>
<dbReference type="GO" id="GO:0030199">
    <property type="term" value="P:collagen fibril organization"/>
    <property type="evidence" value="ECO:0007669"/>
    <property type="project" value="Ensembl"/>
</dbReference>
<dbReference type="GO" id="GO:0046330">
    <property type="term" value="P:positive regulation of JNK cascade"/>
    <property type="evidence" value="ECO:0007669"/>
    <property type="project" value="Ensembl"/>
</dbReference>
<protein>
    <submittedName>
        <fullName evidence="9">Serpin family F member 2</fullName>
    </submittedName>
</protein>
<dbReference type="AlphaFoldDB" id="A0A8C2TIQ5"/>
<dbReference type="Pfam" id="PF00079">
    <property type="entry name" value="Serpin"/>
    <property type="match status" value="1"/>
</dbReference>
<keyword evidence="4" id="KW-0732">Signal</keyword>
<dbReference type="PANTHER" id="PTHR11461">
    <property type="entry name" value="SERINE PROTEASE INHIBITOR, SERPIN"/>
    <property type="match status" value="1"/>
</dbReference>
<evidence type="ECO:0000256" key="5">
    <source>
        <dbReference type="ARBA" id="ARBA00023180"/>
    </source>
</evidence>
<comment type="similarity">
    <text evidence="2 6">Belongs to the serpin family.</text>
</comment>
<dbReference type="GO" id="GO:0045944">
    <property type="term" value="P:positive regulation of transcription by RNA polymerase II"/>
    <property type="evidence" value="ECO:0007669"/>
    <property type="project" value="Ensembl"/>
</dbReference>
<evidence type="ECO:0000256" key="6">
    <source>
        <dbReference type="RuleBase" id="RU000411"/>
    </source>
</evidence>
<dbReference type="FunFam" id="3.30.497.10:FF:000003">
    <property type="entry name" value="Serpin family F member 1"/>
    <property type="match status" value="1"/>
</dbReference>
<dbReference type="Ensembl" id="ENSCJPT00005019199.1">
    <property type="protein sequence ID" value="ENSCJPP00005013349.1"/>
    <property type="gene ID" value="ENSCJPG00005011275.1"/>
</dbReference>
<dbReference type="GO" id="GO:0042803">
    <property type="term" value="F:protein homodimerization activity"/>
    <property type="evidence" value="ECO:0007669"/>
    <property type="project" value="Ensembl"/>
</dbReference>
<sequence>MVKLIKEVRLLFSQCYILLISPQNLKSGGDEEPALPGAIPSPPNAKLADTWETYGTSPSISTSPETGDEESPGDKATAGAVSCHEQEPSGKISSEEGEGEEKNCDLTWKKSQKLANGLMRFSIDLLREVQQESNGNVILSPLSIALALSNLALGAANETEKHLLEAMHLDSMPCLHHMLSSLRRRLAGAMLSLASRVYLQKGFEVKEKFLEESEKFYGAKPMTLSGSSEDDLTAINKWVKEATNGQIPAFLQQLPGDTVMLLLNAIHFHGFWRNKFDASFTAPDAFHLDDDFVVSVEMMKAQRYPLSWFTLESQDIQVAKFPFKGNMSFVVIVPNQYTWNTSHVLENFPYGQLCRLFPKEVPTTVKIPKIKLDYHLELNSVLSRMGLQELFASPNLQKISDEPLFVSSVQHQSTMELKEDGVEASAATGVMISRSLSAFSLDRPFIFFIFEEEIGIPLFIGIVKNPNPNAAPQMKELKDLPGATDDNEYPICAQLEQPTMYNYWEPSTPQSYPLPLENV</sequence>
<evidence type="ECO:0000256" key="3">
    <source>
        <dbReference type="ARBA" id="ARBA00022525"/>
    </source>
</evidence>
<evidence type="ECO:0000256" key="2">
    <source>
        <dbReference type="ARBA" id="ARBA00009500"/>
    </source>
</evidence>
<proteinExistence type="inferred from homology"/>
<dbReference type="InterPro" id="IPR023796">
    <property type="entry name" value="Serpin_dom"/>
</dbReference>
<evidence type="ECO:0000256" key="1">
    <source>
        <dbReference type="ARBA" id="ARBA00004613"/>
    </source>
</evidence>
<keyword evidence="5" id="KW-0325">Glycoprotein</keyword>
<dbReference type="GO" id="GO:0010757">
    <property type="term" value="P:negative regulation of plasminogen activation"/>
    <property type="evidence" value="ECO:0007669"/>
    <property type="project" value="Ensembl"/>
</dbReference>
<dbReference type="GO" id="GO:0051496">
    <property type="term" value="P:positive regulation of stress fiber assembly"/>
    <property type="evidence" value="ECO:0007669"/>
    <property type="project" value="Ensembl"/>
</dbReference>
<dbReference type="GO" id="GO:0002034">
    <property type="term" value="P:maintenance of blood vessel diameter homeostasis by renin-angiotensin"/>
    <property type="evidence" value="ECO:0007669"/>
    <property type="project" value="Ensembl"/>
</dbReference>
<keyword evidence="10" id="KW-1185">Reference proteome</keyword>
<evidence type="ECO:0000313" key="9">
    <source>
        <dbReference type="Ensembl" id="ENSCJPP00005013349.1"/>
    </source>
</evidence>
<evidence type="ECO:0000256" key="7">
    <source>
        <dbReference type="SAM" id="MobiDB-lite"/>
    </source>
</evidence>
<dbReference type="GO" id="GO:0045597">
    <property type="term" value="P:positive regulation of cell differentiation"/>
    <property type="evidence" value="ECO:0007669"/>
    <property type="project" value="Ensembl"/>
</dbReference>
<organism evidence="9 10">
    <name type="scientific">Coturnix japonica</name>
    <name type="common">Japanese quail</name>
    <name type="synonym">Coturnix coturnix japonica</name>
    <dbReference type="NCBI Taxonomy" id="93934"/>
    <lineage>
        <taxon>Eukaryota</taxon>
        <taxon>Metazoa</taxon>
        <taxon>Chordata</taxon>
        <taxon>Craniata</taxon>
        <taxon>Vertebrata</taxon>
        <taxon>Euteleostomi</taxon>
        <taxon>Archelosauria</taxon>
        <taxon>Archosauria</taxon>
        <taxon>Dinosauria</taxon>
        <taxon>Saurischia</taxon>
        <taxon>Theropoda</taxon>
        <taxon>Coelurosauria</taxon>
        <taxon>Aves</taxon>
        <taxon>Neognathae</taxon>
        <taxon>Galloanserae</taxon>
        <taxon>Galliformes</taxon>
        <taxon>Phasianidae</taxon>
        <taxon>Perdicinae</taxon>
        <taxon>Coturnix</taxon>
    </lineage>
</organism>
<dbReference type="GO" id="GO:0005577">
    <property type="term" value="C:fibrinogen complex"/>
    <property type="evidence" value="ECO:0007669"/>
    <property type="project" value="Ensembl"/>
</dbReference>
<dbReference type="GO" id="GO:0051918">
    <property type="term" value="P:negative regulation of fibrinolysis"/>
    <property type="evidence" value="ECO:0007669"/>
    <property type="project" value="Ensembl"/>
</dbReference>
<dbReference type="GO" id="GO:0002020">
    <property type="term" value="F:protease binding"/>
    <property type="evidence" value="ECO:0007669"/>
    <property type="project" value="Ensembl"/>
</dbReference>
<dbReference type="Gene3D" id="2.30.39.10">
    <property type="entry name" value="Alpha-1-antitrypsin, domain 1"/>
    <property type="match status" value="1"/>
</dbReference>
<reference evidence="9" key="2">
    <citation type="submission" date="2025-08" db="UniProtKB">
        <authorList>
            <consortium name="Ensembl"/>
        </authorList>
    </citation>
    <scope>IDENTIFICATION</scope>
</reference>
<dbReference type="InterPro" id="IPR042185">
    <property type="entry name" value="Serpin_sf_2"/>
</dbReference>
<dbReference type="GO" id="GO:0071636">
    <property type="term" value="P:positive regulation of transforming growth factor beta production"/>
    <property type="evidence" value="ECO:0007669"/>
    <property type="project" value="Ensembl"/>
</dbReference>
<dbReference type="InterPro" id="IPR036186">
    <property type="entry name" value="Serpin_sf"/>
</dbReference>
<gene>
    <name evidence="9" type="primary">SERPINF2</name>
</gene>
<dbReference type="GO" id="GO:0070374">
    <property type="term" value="P:positive regulation of ERK1 and ERK2 cascade"/>
    <property type="evidence" value="ECO:0007669"/>
    <property type="project" value="Ensembl"/>
</dbReference>
<reference evidence="9" key="3">
    <citation type="submission" date="2025-09" db="UniProtKB">
        <authorList>
            <consortium name="Ensembl"/>
        </authorList>
    </citation>
    <scope>IDENTIFICATION</scope>
</reference>
<dbReference type="InterPro" id="IPR042178">
    <property type="entry name" value="Serpin_sf_1"/>
</dbReference>
<comment type="subcellular location">
    <subcellularLocation>
        <location evidence="1">Secreted</location>
    </subcellularLocation>
</comment>
<dbReference type="GO" id="GO:0004867">
    <property type="term" value="F:serine-type endopeptidase inhibitor activity"/>
    <property type="evidence" value="ECO:0007669"/>
    <property type="project" value="Ensembl"/>
</dbReference>
<dbReference type="GeneTree" id="ENSGT00940000158386"/>
<dbReference type="InterPro" id="IPR033833">
    <property type="entry name" value="Alpha2AP_serpin_dom"/>
</dbReference>
<evidence type="ECO:0000259" key="8">
    <source>
        <dbReference type="SMART" id="SM00093"/>
    </source>
</evidence>
<feature type="domain" description="Serpin" evidence="8">
    <location>
        <begin position="123"/>
        <end position="466"/>
    </location>
</feature>
<dbReference type="InterPro" id="IPR000215">
    <property type="entry name" value="Serpin_fam"/>
</dbReference>
<reference evidence="9" key="1">
    <citation type="submission" date="2015-11" db="EMBL/GenBank/DDBJ databases">
        <authorList>
            <consortium name="International Coturnix japonica Genome Analysis Consortium"/>
            <person name="Warren W."/>
            <person name="Burt D.W."/>
            <person name="Antin P.B."/>
            <person name="Lanford R."/>
            <person name="Gros J."/>
            <person name="Wilson R.K."/>
        </authorList>
    </citation>
    <scope>NUCLEOTIDE SEQUENCE [LARGE SCALE GENOMIC DNA]</scope>
</reference>
<dbReference type="PANTHER" id="PTHR11461:SF20">
    <property type="entry name" value="ALPHA-2-ANTIPLASMIN"/>
    <property type="match status" value="1"/>
</dbReference>
<name>A0A8C2TIQ5_COTJA</name>
<evidence type="ECO:0000256" key="4">
    <source>
        <dbReference type="ARBA" id="ARBA00022729"/>
    </source>
</evidence>
<dbReference type="GO" id="GO:0032967">
    <property type="term" value="P:positive regulation of collagen biosynthetic process"/>
    <property type="evidence" value="ECO:0007669"/>
    <property type="project" value="Ensembl"/>
</dbReference>
<feature type="region of interest" description="Disordered" evidence="7">
    <location>
        <begin position="28"/>
        <end position="104"/>
    </location>
</feature>
<dbReference type="Gene3D" id="3.30.497.10">
    <property type="entry name" value="Antithrombin, subunit I, domain 2"/>
    <property type="match status" value="1"/>
</dbReference>
<dbReference type="Proteomes" id="UP000694412">
    <property type="component" value="Chromosome 19"/>
</dbReference>
<dbReference type="GO" id="GO:0048514">
    <property type="term" value="P:blood vessel morphogenesis"/>
    <property type="evidence" value="ECO:0007669"/>
    <property type="project" value="Ensembl"/>
</dbReference>
<dbReference type="InterPro" id="IPR023795">
    <property type="entry name" value="Serpin_CS"/>
</dbReference>
<keyword evidence="3" id="KW-0964">Secreted</keyword>
<dbReference type="SMART" id="SM00093">
    <property type="entry name" value="SERPIN"/>
    <property type="match status" value="1"/>
</dbReference>
<evidence type="ECO:0000313" key="10">
    <source>
        <dbReference type="Proteomes" id="UP000694412"/>
    </source>
</evidence>
<dbReference type="GO" id="GO:0009986">
    <property type="term" value="C:cell surface"/>
    <property type="evidence" value="ECO:0007669"/>
    <property type="project" value="Ensembl"/>
</dbReference>